<proteinExistence type="predicted"/>
<evidence type="ECO:0000256" key="1">
    <source>
        <dbReference type="SAM" id="MobiDB-lite"/>
    </source>
</evidence>
<keyword evidence="5" id="KW-1185">Reference proteome</keyword>
<feature type="compositionally biased region" description="Acidic residues" evidence="1">
    <location>
        <begin position="173"/>
        <end position="187"/>
    </location>
</feature>
<dbReference type="Proteomes" id="UP000466785">
    <property type="component" value="Chromosome"/>
</dbReference>
<name>A0A6N4V8R0_9MYCO</name>
<evidence type="ECO:0000313" key="5">
    <source>
        <dbReference type="Proteomes" id="UP000466785"/>
    </source>
</evidence>
<evidence type="ECO:0000313" key="4">
    <source>
        <dbReference type="EMBL" id="BBX50418.1"/>
    </source>
</evidence>
<dbReference type="Pfam" id="PF23275">
    <property type="entry name" value="TPR_23"/>
    <property type="match status" value="1"/>
</dbReference>
<dbReference type="AlphaFoldDB" id="A0A6N4V8R0"/>
<gene>
    <name evidence="4" type="ORF">MPOR_14440</name>
</gene>
<organism evidence="4 5">
    <name type="scientific">Mycolicibacterium poriferae</name>
    <dbReference type="NCBI Taxonomy" id="39694"/>
    <lineage>
        <taxon>Bacteria</taxon>
        <taxon>Bacillati</taxon>
        <taxon>Actinomycetota</taxon>
        <taxon>Actinomycetes</taxon>
        <taxon>Mycobacteriales</taxon>
        <taxon>Mycobacteriaceae</taxon>
        <taxon>Mycolicibacterium</taxon>
    </lineage>
</organism>
<evidence type="ECO:0000259" key="3">
    <source>
        <dbReference type="Pfam" id="PF23275"/>
    </source>
</evidence>
<dbReference type="KEGG" id="mpof:MPOR_14440"/>
<dbReference type="RefSeq" id="WP_163673101.1">
    <property type="nucleotide sequence ID" value="NZ_AP022570.1"/>
</dbReference>
<reference evidence="4 5" key="1">
    <citation type="journal article" date="2019" name="Emerg. Microbes Infect.">
        <title>Comprehensive subspecies identification of 175 nontuberculous mycobacteria species based on 7547 genomic profiles.</title>
        <authorList>
            <person name="Matsumoto Y."/>
            <person name="Kinjo T."/>
            <person name="Motooka D."/>
            <person name="Nabeya D."/>
            <person name="Jung N."/>
            <person name="Uechi K."/>
            <person name="Horii T."/>
            <person name="Iida T."/>
            <person name="Fujita J."/>
            <person name="Nakamura S."/>
        </authorList>
    </citation>
    <scope>NUCLEOTIDE SEQUENCE [LARGE SCALE GENOMIC DNA]</scope>
    <source>
        <strain evidence="4 5">JCM 12603</strain>
    </source>
</reference>
<protein>
    <submittedName>
        <fullName evidence="4">Uncharacterized protein</fullName>
    </submittedName>
</protein>
<evidence type="ECO:0000259" key="2">
    <source>
        <dbReference type="Pfam" id="PF18879"/>
    </source>
</evidence>
<sequence>MSVLDAFLSTWSNARATFGEGVPQPGTGYDQSASLTTLKSDLDQAAPGTHWSGGAATVYGNVNTEHQRVIGELGGLDRRLAAKVDQSAQIVAAGRQDLDAVRKWVLDAAASVPKNRAGEQMLVPIVSRGLGRLSDIVTRRNGELSTVGGDIRTIGSEYQALGTDQKFAADGDHGEDDGEDEGEDAPEETSAAEQGRQDSEALQDGTLTDEQRERLAESTTLTAQQQSTLDEGNLTMPPEQMSYLQGFSQAFGDKTPSEIKADMQAAGPDGARVADAFQLASNPTITTGLPGTEPPSVERPAAGGEHALPDGVRQVLDGPALTQPFSDTIRDDNGNVIVHGEPTGPLQPTKGLDDLADIVQSGNRDLQVGTDLDRGLMAKGQEMLEQSNRLPIEQAHGPGFGPLDDGPRWYHEHVDPTLQNMFNAVNADDVVVHDVVTGPGGGEFLDDLTKHQWQDDGLAAGGLFDWVAESAQDDPTGRAASTAHALAEYTSGHQPQLLNLAGTDGQSLGQVNPELTRDLSRVFAPYLDDMVGNNIDGTNDRFFPPLDGAEEQPLKTRALMSVMYSDSSENGAAATLFDGVGSKVEAYVHSAAASTADQDPTLAHADMKAAGRLQAALDLGSFDEAYDRLSNAQQAVHESYARRAMLFDTVAGLGSEVPGGAAVSPTLKELFLGPPPAVDAITPTATPQSSLPVQIMMAEELLNHELGNTEIREWLQQRLGEDGRLQVPDDDADPKIYN</sequence>
<dbReference type="InterPro" id="IPR043796">
    <property type="entry name" value="ESX-1_EspA/EspE-like"/>
</dbReference>
<feature type="region of interest" description="Disordered" evidence="1">
    <location>
        <begin position="283"/>
        <end position="311"/>
    </location>
</feature>
<feature type="region of interest" description="Disordered" evidence="1">
    <location>
        <begin position="162"/>
        <end position="239"/>
    </location>
</feature>
<dbReference type="EMBL" id="AP022570">
    <property type="protein sequence ID" value="BBX50418.1"/>
    <property type="molecule type" value="Genomic_DNA"/>
</dbReference>
<dbReference type="InterPro" id="IPR057037">
    <property type="entry name" value="TPR_rep_actino"/>
</dbReference>
<feature type="domain" description="ESX-1 secretion-associated protein EspA/EspE-like" evidence="2">
    <location>
        <begin position="18"/>
        <end position="99"/>
    </location>
</feature>
<accession>A0A6N4V8R0</accession>
<feature type="compositionally biased region" description="Low complexity" evidence="1">
    <location>
        <begin position="217"/>
        <end position="229"/>
    </location>
</feature>
<dbReference type="Pfam" id="PF18879">
    <property type="entry name" value="EspA_EspE"/>
    <property type="match status" value="1"/>
</dbReference>
<feature type="domain" description="TPR repeat" evidence="3">
    <location>
        <begin position="218"/>
        <end position="466"/>
    </location>
</feature>